<gene>
    <name evidence="1" type="ORF">AJAP_04800</name>
</gene>
<organism evidence="1 2">
    <name type="scientific">Amycolatopsis japonica</name>
    <dbReference type="NCBI Taxonomy" id="208439"/>
    <lineage>
        <taxon>Bacteria</taxon>
        <taxon>Bacillati</taxon>
        <taxon>Actinomycetota</taxon>
        <taxon>Actinomycetes</taxon>
        <taxon>Pseudonocardiales</taxon>
        <taxon>Pseudonocardiaceae</taxon>
        <taxon>Amycolatopsis</taxon>
        <taxon>Amycolatopsis japonica group</taxon>
    </lineage>
</organism>
<proteinExistence type="predicted"/>
<keyword evidence="2" id="KW-1185">Reference proteome</keyword>
<dbReference type="EMBL" id="CP008953">
    <property type="protein sequence ID" value="AIG73882.1"/>
    <property type="molecule type" value="Genomic_DNA"/>
</dbReference>
<sequence>MSNDATVDLIRSLVDAMGPADGWESLAMILEFGEGFRSAYGYAYSPGDVITPVACEWPRIEAAVDAYLGGYYRPGDKLPVKILVQFDRTAGKYEVTFEDTDEDRWAVKPKNFRTMREQLRPKFG</sequence>
<dbReference type="KEGG" id="aja:AJAP_04800"/>
<reference evidence="1 2" key="1">
    <citation type="journal article" date="2014" name="J. Biotechnol.">
        <title>Complete genome sequence of the actinobacterium Amycolatopsis japonica MG417-CF17(T) (=DSM 44213T) producing (S,S)-N,N'-ethylenediaminedisuccinic acid.</title>
        <authorList>
            <person name="Stegmann E."/>
            <person name="Albersmeier A."/>
            <person name="Spohn M."/>
            <person name="Gert H."/>
            <person name="Weber T."/>
            <person name="Wohlleben W."/>
            <person name="Kalinowski J."/>
            <person name="Ruckert C."/>
        </authorList>
    </citation>
    <scope>NUCLEOTIDE SEQUENCE [LARGE SCALE GENOMIC DNA]</scope>
    <source>
        <strain evidence="2">MG417-CF17 (DSM 44213)</strain>
    </source>
</reference>
<dbReference type="RefSeq" id="WP_038508489.1">
    <property type="nucleotide sequence ID" value="NZ_CP008953.1"/>
</dbReference>
<accession>A0A075UIJ2</accession>
<dbReference type="AlphaFoldDB" id="A0A075UIJ2"/>
<evidence type="ECO:0000313" key="1">
    <source>
        <dbReference type="EMBL" id="AIG73882.1"/>
    </source>
</evidence>
<dbReference type="HOGENOM" id="CLU_1999094_0_0_11"/>
<dbReference type="eggNOG" id="ENOG50349S4">
    <property type="taxonomic scope" value="Bacteria"/>
</dbReference>
<evidence type="ECO:0000313" key="2">
    <source>
        <dbReference type="Proteomes" id="UP000028492"/>
    </source>
</evidence>
<dbReference type="STRING" id="208439.AJAP_04800"/>
<protein>
    <submittedName>
        <fullName evidence="1">Uncharacterized protein</fullName>
    </submittedName>
</protein>
<name>A0A075UIJ2_9PSEU</name>
<dbReference type="Proteomes" id="UP000028492">
    <property type="component" value="Chromosome"/>
</dbReference>